<dbReference type="Proteomes" id="UP001341840">
    <property type="component" value="Unassembled WGS sequence"/>
</dbReference>
<evidence type="ECO:0000313" key="3">
    <source>
        <dbReference type="EMBL" id="MED6183331.1"/>
    </source>
</evidence>
<evidence type="ECO:0000313" key="4">
    <source>
        <dbReference type="Proteomes" id="UP001341840"/>
    </source>
</evidence>
<dbReference type="EMBL" id="JASCZI010181426">
    <property type="protein sequence ID" value="MED6183331.1"/>
    <property type="molecule type" value="Genomic_DNA"/>
</dbReference>
<proteinExistence type="predicted"/>
<evidence type="ECO:0000256" key="1">
    <source>
        <dbReference type="SAM" id="MobiDB-lite"/>
    </source>
</evidence>
<dbReference type="PANTHER" id="PTHR33882">
    <property type="entry name" value="PATHOGENIC TYPE III EFFECTOR AVIRULENCE FACTOR AVR AVRRPT-CLEAVAGE: CLEAVAGE SITE PROTEIN"/>
    <property type="match status" value="1"/>
</dbReference>
<sequence length="147" mass="15992">MAFVRPWQEQEAKASTKKVPSAVNSVPQFGGWDQKDPASTNYSMVFAQARANRKSMKSDLSDSMKRSSLGSDEELVSANASPNPNPNPIPIPAQGKSPAIANANVSHQDEPLGMINVYVMSNNRYCNISITGTITIVNNNNNKVLFH</sequence>
<feature type="compositionally biased region" description="Basic and acidic residues" evidence="1">
    <location>
        <begin position="56"/>
        <end position="65"/>
    </location>
</feature>
<dbReference type="PANTHER" id="PTHR33882:SF11">
    <property type="entry name" value="RPM1-INTERACTING PROTEIN 4 (RIN4) FAMILY PROTEIN"/>
    <property type="match status" value="1"/>
</dbReference>
<gene>
    <name evidence="3" type="ORF">PIB30_036964</name>
</gene>
<organism evidence="3 4">
    <name type="scientific">Stylosanthes scabra</name>
    <dbReference type="NCBI Taxonomy" id="79078"/>
    <lineage>
        <taxon>Eukaryota</taxon>
        <taxon>Viridiplantae</taxon>
        <taxon>Streptophyta</taxon>
        <taxon>Embryophyta</taxon>
        <taxon>Tracheophyta</taxon>
        <taxon>Spermatophyta</taxon>
        <taxon>Magnoliopsida</taxon>
        <taxon>eudicotyledons</taxon>
        <taxon>Gunneridae</taxon>
        <taxon>Pentapetalae</taxon>
        <taxon>rosids</taxon>
        <taxon>fabids</taxon>
        <taxon>Fabales</taxon>
        <taxon>Fabaceae</taxon>
        <taxon>Papilionoideae</taxon>
        <taxon>50 kb inversion clade</taxon>
        <taxon>dalbergioids sensu lato</taxon>
        <taxon>Dalbergieae</taxon>
        <taxon>Pterocarpus clade</taxon>
        <taxon>Stylosanthes</taxon>
    </lineage>
</organism>
<accession>A0ABU6WBM7</accession>
<protein>
    <recommendedName>
        <fullName evidence="2">RIN4 pathogenic type III effector avirulence factor Avr cleavage site domain-containing protein</fullName>
    </recommendedName>
</protein>
<dbReference type="Pfam" id="PF05627">
    <property type="entry name" value="AvrRpt-cleavage"/>
    <property type="match status" value="1"/>
</dbReference>
<name>A0ABU6WBM7_9FABA</name>
<feature type="region of interest" description="Disordered" evidence="1">
    <location>
        <begin position="53"/>
        <end position="98"/>
    </location>
</feature>
<evidence type="ECO:0000259" key="2">
    <source>
        <dbReference type="Pfam" id="PF05627"/>
    </source>
</evidence>
<comment type="caution">
    <text evidence="3">The sequence shown here is derived from an EMBL/GenBank/DDBJ whole genome shotgun (WGS) entry which is preliminary data.</text>
</comment>
<feature type="domain" description="RIN4 pathogenic type III effector avirulence factor Avr cleavage site" evidence="2">
    <location>
        <begin position="25"/>
        <end position="54"/>
    </location>
</feature>
<feature type="region of interest" description="Disordered" evidence="1">
    <location>
        <begin position="1"/>
        <end position="35"/>
    </location>
</feature>
<reference evidence="3 4" key="1">
    <citation type="journal article" date="2023" name="Plants (Basel)">
        <title>Bridging the Gap: Combining Genomics and Transcriptomics Approaches to Understand Stylosanthes scabra, an Orphan Legume from the Brazilian Caatinga.</title>
        <authorList>
            <person name="Ferreira-Neto J.R.C."/>
            <person name="da Silva M.D."/>
            <person name="Binneck E."/>
            <person name="de Melo N.F."/>
            <person name="da Silva R.H."/>
            <person name="de Melo A.L.T.M."/>
            <person name="Pandolfi V."/>
            <person name="Bustamante F.O."/>
            <person name="Brasileiro-Vidal A.C."/>
            <person name="Benko-Iseppon A.M."/>
        </authorList>
    </citation>
    <scope>NUCLEOTIDE SEQUENCE [LARGE SCALE GENOMIC DNA]</scope>
    <source>
        <tissue evidence="3">Leaves</tissue>
    </source>
</reference>
<dbReference type="InterPro" id="IPR008700">
    <property type="entry name" value="TypeIII_avirulence_cleave"/>
</dbReference>
<keyword evidence="4" id="KW-1185">Reference proteome</keyword>